<dbReference type="SUPFAM" id="SSF81343">
    <property type="entry name" value="Fumarate reductase respiratory complex transmembrane subunits"/>
    <property type="match status" value="1"/>
</dbReference>
<evidence type="ECO:0000256" key="8">
    <source>
        <dbReference type="ARBA" id="ARBA00023004"/>
    </source>
</evidence>
<protein>
    <submittedName>
        <fullName evidence="11">Fumarate reductase subunit C</fullName>
    </submittedName>
</protein>
<organism evidence="11 12">
    <name type="scientific">Yoonia sediminilitoris</name>
    <dbReference type="NCBI Taxonomy" id="1286148"/>
    <lineage>
        <taxon>Bacteria</taxon>
        <taxon>Pseudomonadati</taxon>
        <taxon>Pseudomonadota</taxon>
        <taxon>Alphaproteobacteria</taxon>
        <taxon>Rhodobacterales</taxon>
        <taxon>Paracoccaceae</taxon>
        <taxon>Yoonia</taxon>
    </lineage>
</organism>
<evidence type="ECO:0000313" key="11">
    <source>
        <dbReference type="EMBL" id="PUB09794.1"/>
    </source>
</evidence>
<keyword evidence="12" id="KW-1185">Reference proteome</keyword>
<name>A0A2T6K591_9RHOB</name>
<dbReference type="Gene3D" id="1.20.1300.10">
    <property type="entry name" value="Fumarate reductase/succinate dehydrogenase, transmembrane subunit"/>
    <property type="match status" value="1"/>
</dbReference>
<dbReference type="OrthoDB" id="5787321at2"/>
<evidence type="ECO:0000256" key="4">
    <source>
        <dbReference type="ARBA" id="ARBA00022617"/>
    </source>
</evidence>
<evidence type="ECO:0000256" key="5">
    <source>
        <dbReference type="ARBA" id="ARBA00022692"/>
    </source>
</evidence>
<comment type="function">
    <text evidence="2">Membrane-anchoring subunit of succinate dehydrogenase (SDH).</text>
</comment>
<gene>
    <name evidence="11" type="ORF">C8N45_12515</name>
</gene>
<dbReference type="AlphaFoldDB" id="A0A2T6K591"/>
<evidence type="ECO:0000256" key="2">
    <source>
        <dbReference type="ARBA" id="ARBA00004050"/>
    </source>
</evidence>
<keyword evidence="4" id="KW-0349">Heme</keyword>
<feature type="transmembrane region" description="Helical" evidence="10">
    <location>
        <begin position="12"/>
        <end position="32"/>
    </location>
</feature>
<keyword evidence="8" id="KW-0408">Iron</keyword>
<keyword evidence="5 10" id="KW-0812">Transmembrane</keyword>
<dbReference type="Pfam" id="PF01127">
    <property type="entry name" value="Sdh_cyt"/>
    <property type="match status" value="1"/>
</dbReference>
<accession>A0A2T6K591</accession>
<keyword evidence="9 10" id="KW-0472">Membrane</keyword>
<dbReference type="GO" id="GO:0016020">
    <property type="term" value="C:membrane"/>
    <property type="evidence" value="ECO:0007669"/>
    <property type="project" value="UniProtKB-SubCell"/>
</dbReference>
<dbReference type="GO" id="GO:0046872">
    <property type="term" value="F:metal ion binding"/>
    <property type="evidence" value="ECO:0007669"/>
    <property type="project" value="UniProtKB-KW"/>
</dbReference>
<evidence type="ECO:0000256" key="1">
    <source>
        <dbReference type="ARBA" id="ARBA00001971"/>
    </source>
</evidence>
<reference evidence="11 12" key="1">
    <citation type="submission" date="2018-04" db="EMBL/GenBank/DDBJ databases">
        <title>Genomic Encyclopedia of Archaeal and Bacterial Type Strains, Phase II (KMG-II): from individual species to whole genera.</title>
        <authorList>
            <person name="Goeker M."/>
        </authorList>
    </citation>
    <scope>NUCLEOTIDE SEQUENCE [LARGE SCALE GENOMIC DNA]</scope>
    <source>
        <strain evidence="11 12">DSM 29955</strain>
    </source>
</reference>
<dbReference type="RefSeq" id="WP_108389078.1">
    <property type="nucleotide sequence ID" value="NZ_QBUD01000025.1"/>
</dbReference>
<feature type="transmembrane region" description="Helical" evidence="10">
    <location>
        <begin position="87"/>
        <end position="110"/>
    </location>
</feature>
<keyword evidence="6" id="KW-0479">Metal-binding</keyword>
<feature type="transmembrane region" description="Helical" evidence="10">
    <location>
        <begin position="52"/>
        <end position="75"/>
    </location>
</feature>
<comment type="cofactor">
    <cofactor evidence="1">
        <name>heme</name>
        <dbReference type="ChEBI" id="CHEBI:30413"/>
    </cofactor>
</comment>
<dbReference type="InterPro" id="IPR034804">
    <property type="entry name" value="SQR/QFR_C/D"/>
</dbReference>
<dbReference type="InterPro" id="IPR000701">
    <property type="entry name" value="SuccDH_FuR_B_TM-su"/>
</dbReference>
<evidence type="ECO:0000256" key="7">
    <source>
        <dbReference type="ARBA" id="ARBA00022989"/>
    </source>
</evidence>
<dbReference type="Proteomes" id="UP000244523">
    <property type="component" value="Unassembled WGS sequence"/>
</dbReference>
<sequence length="115" mass="12138">MLSLQLYMFQRLSALLMAPFVIGHLAVMIYAIQGGLSAAEILGRTQGSVLWFLFYGTFVVAVSIHGAIGLRAVAFEWGGLKGAALDGFMWLVGLGLFALGARAVWAVTFAKGAGA</sequence>
<evidence type="ECO:0000256" key="9">
    <source>
        <dbReference type="ARBA" id="ARBA00023136"/>
    </source>
</evidence>
<proteinExistence type="predicted"/>
<comment type="caution">
    <text evidence="11">The sequence shown here is derived from an EMBL/GenBank/DDBJ whole genome shotgun (WGS) entry which is preliminary data.</text>
</comment>
<evidence type="ECO:0000256" key="3">
    <source>
        <dbReference type="ARBA" id="ARBA00004370"/>
    </source>
</evidence>
<comment type="subcellular location">
    <subcellularLocation>
        <location evidence="3">Membrane</location>
    </subcellularLocation>
</comment>
<evidence type="ECO:0000256" key="6">
    <source>
        <dbReference type="ARBA" id="ARBA00022723"/>
    </source>
</evidence>
<evidence type="ECO:0000313" key="12">
    <source>
        <dbReference type="Proteomes" id="UP000244523"/>
    </source>
</evidence>
<dbReference type="EMBL" id="QBUD01000025">
    <property type="protein sequence ID" value="PUB09794.1"/>
    <property type="molecule type" value="Genomic_DNA"/>
</dbReference>
<evidence type="ECO:0000256" key="10">
    <source>
        <dbReference type="SAM" id="Phobius"/>
    </source>
</evidence>
<keyword evidence="7 10" id="KW-1133">Transmembrane helix</keyword>